<keyword evidence="3" id="KW-1185">Reference proteome</keyword>
<dbReference type="PANTHER" id="PTHR37298">
    <property type="entry name" value="UPF0111 PROTEIN YKAA"/>
    <property type="match status" value="1"/>
</dbReference>
<comment type="similarity">
    <text evidence="1">Belongs to the UPF0111 family.</text>
</comment>
<accession>A0AB72ZB73</accession>
<reference evidence="2 3" key="1">
    <citation type="submission" date="2011-08" db="EMBL/GenBank/DDBJ databases">
        <authorList>
            <person name="Weinstock G."/>
            <person name="Sodergren E."/>
            <person name="Clifton S."/>
            <person name="Fulton L."/>
            <person name="Fulton B."/>
            <person name="Courtney L."/>
            <person name="Fronick C."/>
            <person name="Harrison M."/>
            <person name="Strong C."/>
            <person name="Farmer C."/>
            <person name="Delahaunty K."/>
            <person name="Markovic C."/>
            <person name="Hall O."/>
            <person name="Minx P."/>
            <person name="Tomlinson C."/>
            <person name="Mitreva M."/>
            <person name="Hou S."/>
            <person name="Chen J."/>
            <person name="Wollam A."/>
            <person name="Pepin K.H."/>
            <person name="Johnson M."/>
            <person name="Bhonagiri V."/>
            <person name="Zhang X."/>
            <person name="Suruliraj S."/>
            <person name="Warren W."/>
            <person name="Chinwalla A."/>
            <person name="Mardis E.R."/>
            <person name="Wilson R.K."/>
        </authorList>
    </citation>
    <scope>NUCLEOTIDE SEQUENCE [LARGE SCALE GENOMIC DNA]</scope>
    <source>
        <strain evidence="2 3">ATCC 33091</strain>
    </source>
</reference>
<proteinExistence type="inferred from homology"/>
<dbReference type="SUPFAM" id="SSF109755">
    <property type="entry name" value="PhoU-like"/>
    <property type="match status" value="1"/>
</dbReference>
<protein>
    <recommendedName>
        <fullName evidence="4">TIGR00153 family protein</fullName>
    </recommendedName>
</protein>
<dbReference type="EMBL" id="AGCN01000014">
    <property type="protein sequence ID" value="EHN62163.1"/>
    <property type="molecule type" value="Genomic_DNA"/>
</dbReference>
<evidence type="ECO:0000313" key="2">
    <source>
        <dbReference type="EMBL" id="EHN62163.1"/>
    </source>
</evidence>
<evidence type="ECO:0008006" key="4">
    <source>
        <dbReference type="Google" id="ProtNLM"/>
    </source>
</evidence>
<evidence type="ECO:0000256" key="1">
    <source>
        <dbReference type="ARBA" id="ARBA00008591"/>
    </source>
</evidence>
<gene>
    <name evidence="2" type="ORF">HMPREF0557_00717</name>
</gene>
<comment type="caution">
    <text evidence="2">The sequence shown here is derived from an EMBL/GenBank/DDBJ whole genome shotgun (WGS) entry which is preliminary data.</text>
</comment>
<dbReference type="InterPro" id="IPR018445">
    <property type="entry name" value="Put_Phosphate_transp_reg"/>
</dbReference>
<dbReference type="AlphaFoldDB" id="A0AB72ZB73"/>
<dbReference type="PANTHER" id="PTHR37298:SF1">
    <property type="entry name" value="UPF0111 PROTEIN YKAA"/>
    <property type="match status" value="1"/>
</dbReference>
<evidence type="ECO:0000313" key="3">
    <source>
        <dbReference type="Proteomes" id="UP000003597"/>
    </source>
</evidence>
<sequence length="213" mass="24632">MIGGIKKMAFKNKKDRFASLLHDIAVNLHEGANFFATYNINSVEDLHTFSNKIKEYETAGDSMVHKMIMELNDAFITPIEREDMLELTNRLDDVMDALDETAFSLEICQITHYDEYMTKFIQAIQASTVEIEKAVDLVFDKKLKDVRKLAIQIKDYESQCDDVYRESLIQLFQNEKDPIKLIRLREVYEKLEDIADSCQSVANTLESIVMKNA</sequence>
<dbReference type="Proteomes" id="UP000003597">
    <property type="component" value="Unassembled WGS sequence"/>
</dbReference>
<name>A0AB72ZB73_LISIO</name>
<dbReference type="Pfam" id="PF01865">
    <property type="entry name" value="PhoU_div"/>
    <property type="match status" value="1"/>
</dbReference>
<dbReference type="Gene3D" id="1.20.58.220">
    <property type="entry name" value="Phosphate transport system protein phou homolog 2, domain 2"/>
    <property type="match status" value="1"/>
</dbReference>
<organism evidence="2 3">
    <name type="scientific">Listeria innocua ATCC 33091</name>
    <dbReference type="NCBI Taxonomy" id="1002366"/>
    <lineage>
        <taxon>Bacteria</taxon>
        <taxon>Bacillati</taxon>
        <taxon>Bacillota</taxon>
        <taxon>Bacilli</taxon>
        <taxon>Bacillales</taxon>
        <taxon>Listeriaceae</taxon>
        <taxon>Listeria</taxon>
    </lineage>
</organism>
<dbReference type="InterPro" id="IPR052912">
    <property type="entry name" value="UPF0111_domain"/>
</dbReference>
<dbReference type="InterPro" id="IPR038078">
    <property type="entry name" value="PhoU-like_sf"/>
</dbReference>